<dbReference type="PANTHER" id="PTHR24345">
    <property type="entry name" value="SERINE/THREONINE-PROTEIN KINASE PLK"/>
    <property type="match status" value="1"/>
</dbReference>
<dbReference type="SMART" id="SM00220">
    <property type="entry name" value="S_TKc"/>
    <property type="match status" value="1"/>
</dbReference>
<dbReference type="Pfam" id="PF00069">
    <property type="entry name" value="Pkinase"/>
    <property type="match status" value="1"/>
</dbReference>
<evidence type="ECO:0000256" key="4">
    <source>
        <dbReference type="ARBA" id="ARBA00022777"/>
    </source>
</evidence>
<dbReference type="InterPro" id="IPR008271">
    <property type="entry name" value="Ser/Thr_kinase_AS"/>
</dbReference>
<keyword evidence="3" id="KW-0547">Nucleotide-binding</keyword>
<dbReference type="PROSITE" id="PS00108">
    <property type="entry name" value="PROTEIN_KINASE_ST"/>
    <property type="match status" value="1"/>
</dbReference>
<dbReference type="SUPFAM" id="SSF56112">
    <property type="entry name" value="Protein kinase-like (PK-like)"/>
    <property type="match status" value="1"/>
</dbReference>
<dbReference type="GO" id="GO:0004674">
    <property type="term" value="F:protein serine/threonine kinase activity"/>
    <property type="evidence" value="ECO:0007669"/>
    <property type="project" value="UniProtKB-KW"/>
</dbReference>
<dbReference type="AlphaFoldDB" id="D5KU24"/>
<dbReference type="GO" id="GO:0005634">
    <property type="term" value="C:nucleus"/>
    <property type="evidence" value="ECO:0007669"/>
    <property type="project" value="TreeGrafter"/>
</dbReference>
<dbReference type="InterPro" id="IPR000719">
    <property type="entry name" value="Prot_kinase_dom"/>
</dbReference>
<evidence type="ECO:0000259" key="6">
    <source>
        <dbReference type="PROSITE" id="PS50011"/>
    </source>
</evidence>
<dbReference type="PANTHER" id="PTHR24345:SF0">
    <property type="entry name" value="CELL CYCLE SERINE_THREONINE-PROTEIN KINASE CDC5_MSD2"/>
    <property type="match status" value="1"/>
</dbReference>
<dbReference type="InterPro" id="IPR011009">
    <property type="entry name" value="Kinase-like_dom_sf"/>
</dbReference>
<feature type="domain" description="Protein kinase" evidence="6">
    <location>
        <begin position="41"/>
        <end position="353"/>
    </location>
</feature>
<evidence type="ECO:0000256" key="1">
    <source>
        <dbReference type="ARBA" id="ARBA00022527"/>
    </source>
</evidence>
<keyword evidence="4 7" id="KW-0418">Kinase</keyword>
<sequence>MKQIIKSEINVSEADDCLVDVFGNMSLDSSPNTALFLNQKFEVCEELYNSPNSNVYLVSIPSGISLSEKIPDCYKGNLGAVKVVNGSTFCYLLDKEYQILKSLDHPNIVKPLDYKSSDAKDSLSASYMCVPFYKNGELYELVKTREGLGEIDSMKIFCQIISAIEYLHEQNIVHRDIKLENILLDDFMAAQLIDFGFSYKLDTDLERDSGKIISECIENQLCGTLSYMAPELIESMGKNDIELSFTDNSDYYVNKIEKLKATDIYALGVALFTMVVGVPPFGSATKNDPNFRNFLLSMKHSTASRFWSRHPKAKILLEKGELSSEFMSLIEDMLNPNIEKRIRINSILNHSWIQRG</sequence>
<evidence type="ECO:0000256" key="2">
    <source>
        <dbReference type="ARBA" id="ARBA00022679"/>
    </source>
</evidence>
<keyword evidence="2" id="KW-0808">Transferase</keyword>
<accession>D5KU24</accession>
<keyword evidence="1" id="KW-0723">Serine/threonine-protein kinase</keyword>
<dbReference type="EMBL" id="GU596439">
    <property type="protein sequence ID" value="ADF30848.1"/>
    <property type="molecule type" value="mRNA"/>
</dbReference>
<evidence type="ECO:0000313" key="7">
    <source>
        <dbReference type="EMBL" id="ADF30848.1"/>
    </source>
</evidence>
<proteinExistence type="evidence at transcript level"/>
<dbReference type="Gene3D" id="1.10.510.10">
    <property type="entry name" value="Transferase(Phosphotransferase) domain 1"/>
    <property type="match status" value="1"/>
</dbReference>
<protein>
    <submittedName>
        <fullName evidence="7">Testis-specific serine kinase 1</fullName>
    </submittedName>
</protein>
<evidence type="ECO:0000256" key="3">
    <source>
        <dbReference type="ARBA" id="ARBA00022741"/>
    </source>
</evidence>
<dbReference type="PROSITE" id="PS50011">
    <property type="entry name" value="PROTEIN_KINASE_DOM"/>
    <property type="match status" value="1"/>
</dbReference>
<dbReference type="GO" id="GO:0005524">
    <property type="term" value="F:ATP binding"/>
    <property type="evidence" value="ECO:0007669"/>
    <property type="project" value="UniProtKB-KW"/>
</dbReference>
<evidence type="ECO:0000256" key="5">
    <source>
        <dbReference type="ARBA" id="ARBA00022840"/>
    </source>
</evidence>
<organism evidence="7">
    <name type="scientific">Euplotes aediculatus</name>
    <name type="common">Ciliate</name>
    <dbReference type="NCBI Taxonomy" id="5940"/>
    <lineage>
        <taxon>Eukaryota</taxon>
        <taxon>Sar</taxon>
        <taxon>Alveolata</taxon>
        <taxon>Ciliophora</taxon>
        <taxon>Intramacronucleata</taxon>
        <taxon>Spirotrichea</taxon>
        <taxon>Hypotrichia</taxon>
        <taxon>Euplotida</taxon>
        <taxon>Euplotidae</taxon>
        <taxon>Euplotes</taxon>
    </lineage>
</organism>
<keyword evidence="5" id="KW-0067">ATP-binding</keyword>
<reference evidence="7" key="1">
    <citation type="submission" date="2010-02" db="EMBL/GenBank/DDBJ databases">
        <title>Identification of sexual maturation related gene in Euplotes aediculatus.</title>
        <authorList>
            <person name="Li J."/>
            <person name="Lv J."/>
            <person name="Liang X."/>
            <person name="Zhang X."/>
            <person name="Yang T."/>
        </authorList>
    </citation>
    <scope>NUCLEOTIDE SEQUENCE</scope>
</reference>
<name>D5KU24_EUPAE</name>